<reference evidence="12" key="1">
    <citation type="submission" date="2019-05" db="EMBL/GenBank/DDBJ databases">
        <title>Whole genome sequencing of Pseudanabaena catenata USMAC16.</title>
        <authorList>
            <person name="Khan Z."/>
            <person name="Omar W.M."/>
            <person name="Convey P."/>
            <person name="Merican F."/>
            <person name="Najimudin N."/>
        </authorList>
    </citation>
    <scope>NUCLEOTIDE SEQUENCE</scope>
    <source>
        <strain evidence="12">USMAC16</strain>
    </source>
</reference>
<dbReference type="NCBIfam" id="TIGR01249">
    <property type="entry name" value="pro_imino_pep_1"/>
    <property type="match status" value="1"/>
</dbReference>
<accession>A0A9X4M9V8</accession>
<keyword evidence="7 8" id="KW-0378">Hydrolase</keyword>
<evidence type="ECO:0000256" key="9">
    <source>
        <dbReference type="PIRSR" id="PIRSR006431-1"/>
    </source>
</evidence>
<dbReference type="AlphaFoldDB" id="A0A9X4M9V8"/>
<dbReference type="Pfam" id="PF00561">
    <property type="entry name" value="Abhydrolase_1"/>
    <property type="match status" value="1"/>
</dbReference>
<feature type="active site" description="Proton donor" evidence="9">
    <location>
        <position position="294"/>
    </location>
</feature>
<evidence type="ECO:0000313" key="13">
    <source>
        <dbReference type="Proteomes" id="UP001152872"/>
    </source>
</evidence>
<comment type="subcellular location">
    <subcellularLocation>
        <location evidence="2 8">Cytoplasm</location>
    </subcellularLocation>
</comment>
<feature type="active site" evidence="9">
    <location>
        <position position="266"/>
    </location>
</feature>
<sequence>MRELYPAIEPYRQGLLPVSDLHTIYFEESGNPHGKPVIILHGGPGGESQPIYRQYFDPHLWRIVQFDQRGCGKSTPHAELAENTTWHLVEDIETLRKHLNIDRWVISGGSWGSTLTLAYSQTYPDRCLALILRGIFMLRPKELAWFYQEGAGYIFPEAWEQYVDLIPIEERHDMIAAYYRRLLSDDPQERSLAAQTWSIWEASTSTLIADLQLIQRFGSDKFAEAFARLECHYFVNKGFFHSENQLLDNLDRIRHIPTTIVQGRYDMVCPMFTAWELHQAFPEADFIIVPDAGHSMTEVGIRSALIEAGDRLMQSVATFQTSP</sequence>
<dbReference type="InterPro" id="IPR000073">
    <property type="entry name" value="AB_hydrolase_1"/>
</dbReference>
<evidence type="ECO:0000256" key="2">
    <source>
        <dbReference type="ARBA" id="ARBA00004496"/>
    </source>
</evidence>
<dbReference type="GO" id="GO:0005737">
    <property type="term" value="C:cytoplasm"/>
    <property type="evidence" value="ECO:0007669"/>
    <property type="project" value="UniProtKB-SubCell"/>
</dbReference>
<dbReference type="RefSeq" id="WP_009627800.1">
    <property type="nucleotide sequence ID" value="NZ_VBTY01000116.1"/>
</dbReference>
<dbReference type="Proteomes" id="UP001152872">
    <property type="component" value="Unassembled WGS sequence"/>
</dbReference>
<protein>
    <recommendedName>
        <fullName evidence="8 10">Proline iminopeptidase</fullName>
        <shortName evidence="8">PIP</shortName>
        <ecNumber evidence="8 10">3.4.11.5</ecNumber>
    </recommendedName>
    <alternativeName>
        <fullName evidence="8">Prolyl aminopeptidase</fullName>
    </alternativeName>
</protein>
<dbReference type="EC" id="3.4.11.5" evidence="8 10"/>
<comment type="caution">
    <text evidence="12">The sequence shown here is derived from an EMBL/GenBank/DDBJ whole genome shotgun (WGS) entry which is preliminary data.</text>
</comment>
<dbReference type="PANTHER" id="PTHR43722:SF1">
    <property type="entry name" value="PROLINE IMINOPEPTIDASE"/>
    <property type="match status" value="1"/>
</dbReference>
<evidence type="ECO:0000256" key="1">
    <source>
        <dbReference type="ARBA" id="ARBA00001585"/>
    </source>
</evidence>
<comment type="catalytic activity">
    <reaction evidence="1 8 10">
        <text>Release of N-terminal proline from a peptide.</text>
        <dbReference type="EC" id="3.4.11.5"/>
    </reaction>
</comment>
<name>A0A9X4M9V8_9CYAN</name>
<evidence type="ECO:0000313" key="12">
    <source>
        <dbReference type="EMBL" id="MDG3495664.1"/>
    </source>
</evidence>
<gene>
    <name evidence="12" type="primary">pip</name>
    <name evidence="12" type="ORF">FEV09_14005</name>
</gene>
<dbReference type="PANTHER" id="PTHR43722">
    <property type="entry name" value="PROLINE IMINOPEPTIDASE"/>
    <property type="match status" value="1"/>
</dbReference>
<evidence type="ECO:0000256" key="5">
    <source>
        <dbReference type="ARBA" id="ARBA00022490"/>
    </source>
</evidence>
<evidence type="ECO:0000256" key="4">
    <source>
        <dbReference type="ARBA" id="ARBA00022438"/>
    </source>
</evidence>
<dbReference type="EMBL" id="VBTY01000116">
    <property type="protein sequence ID" value="MDG3495664.1"/>
    <property type="molecule type" value="Genomic_DNA"/>
</dbReference>
<keyword evidence="5 8" id="KW-0963">Cytoplasm</keyword>
<dbReference type="GO" id="GO:0004177">
    <property type="term" value="F:aminopeptidase activity"/>
    <property type="evidence" value="ECO:0007669"/>
    <property type="project" value="UniProtKB-UniRule"/>
</dbReference>
<dbReference type="InterPro" id="IPR029058">
    <property type="entry name" value="AB_hydrolase_fold"/>
</dbReference>
<feature type="active site" description="Nucleophile" evidence="9">
    <location>
        <position position="110"/>
    </location>
</feature>
<evidence type="ECO:0000256" key="3">
    <source>
        <dbReference type="ARBA" id="ARBA00010088"/>
    </source>
</evidence>
<keyword evidence="6 8" id="KW-0645">Protease</keyword>
<evidence type="ECO:0000256" key="8">
    <source>
        <dbReference type="PIRNR" id="PIRNR006431"/>
    </source>
</evidence>
<proteinExistence type="inferred from homology"/>
<dbReference type="InterPro" id="IPR005944">
    <property type="entry name" value="Pro_iminopeptidase"/>
</dbReference>
<evidence type="ECO:0000256" key="7">
    <source>
        <dbReference type="ARBA" id="ARBA00022801"/>
    </source>
</evidence>
<dbReference type="InterPro" id="IPR002410">
    <property type="entry name" value="Peptidase_S33"/>
</dbReference>
<dbReference type="PRINTS" id="PR00793">
    <property type="entry name" value="PROAMNOPTASE"/>
</dbReference>
<comment type="similarity">
    <text evidence="3 8 10">Belongs to the peptidase S33 family.</text>
</comment>
<keyword evidence="13" id="KW-1185">Reference proteome</keyword>
<keyword evidence="4 8" id="KW-0031">Aminopeptidase</keyword>
<organism evidence="12 13">
    <name type="scientific">Pseudanabaena catenata USMAC16</name>
    <dbReference type="NCBI Taxonomy" id="1855837"/>
    <lineage>
        <taxon>Bacteria</taxon>
        <taxon>Bacillati</taxon>
        <taxon>Cyanobacteriota</taxon>
        <taxon>Cyanophyceae</taxon>
        <taxon>Pseudanabaenales</taxon>
        <taxon>Pseudanabaenaceae</taxon>
        <taxon>Pseudanabaena</taxon>
    </lineage>
</organism>
<dbReference type="SUPFAM" id="SSF53474">
    <property type="entry name" value="alpha/beta-Hydrolases"/>
    <property type="match status" value="1"/>
</dbReference>
<feature type="domain" description="AB hydrolase-1" evidence="11">
    <location>
        <begin position="35"/>
        <end position="296"/>
    </location>
</feature>
<evidence type="ECO:0000256" key="6">
    <source>
        <dbReference type="ARBA" id="ARBA00022670"/>
    </source>
</evidence>
<evidence type="ECO:0000259" key="11">
    <source>
        <dbReference type="Pfam" id="PF00561"/>
    </source>
</evidence>
<dbReference type="GO" id="GO:0006508">
    <property type="term" value="P:proteolysis"/>
    <property type="evidence" value="ECO:0007669"/>
    <property type="project" value="UniProtKB-KW"/>
</dbReference>
<evidence type="ECO:0000256" key="10">
    <source>
        <dbReference type="RuleBase" id="RU003421"/>
    </source>
</evidence>
<dbReference type="PIRSF" id="PIRSF006431">
    <property type="entry name" value="Pept_S33"/>
    <property type="match status" value="1"/>
</dbReference>
<dbReference type="Gene3D" id="3.40.50.1820">
    <property type="entry name" value="alpha/beta hydrolase"/>
    <property type="match status" value="1"/>
</dbReference>